<accession>A0A975CJ08</accession>
<dbReference type="InterPro" id="IPR051332">
    <property type="entry name" value="Fosfomycin_Res_Enzymes"/>
</dbReference>
<gene>
    <name evidence="3" type="primary">fosX</name>
    <name evidence="3" type="ORF">J1M35_00420</name>
</gene>
<dbReference type="NCBIfam" id="NF000222">
    <property type="entry name" value="FosX"/>
    <property type="match status" value="1"/>
</dbReference>
<dbReference type="PANTHER" id="PTHR36113">
    <property type="entry name" value="LYASE, PUTATIVE-RELATED-RELATED"/>
    <property type="match status" value="1"/>
</dbReference>
<dbReference type="InterPro" id="IPR029068">
    <property type="entry name" value="Glyas_Bleomycin-R_OHBP_Dase"/>
</dbReference>
<reference evidence="3" key="1">
    <citation type="submission" date="2021-03" db="EMBL/GenBank/DDBJ databases">
        <title>Ottowia sp. 27C isolated from the cloaca of a Giant Asian pond turtle (Heosemys grandis).</title>
        <authorList>
            <person name="Spergser J."/>
            <person name="Busse H.-J."/>
        </authorList>
    </citation>
    <scope>NUCLEOTIDE SEQUENCE</scope>
    <source>
        <strain evidence="3">27C</strain>
    </source>
</reference>
<dbReference type="InterPro" id="IPR037434">
    <property type="entry name" value="FosX"/>
</dbReference>
<dbReference type="CDD" id="cd08364">
    <property type="entry name" value="FosX"/>
    <property type="match status" value="1"/>
</dbReference>
<dbReference type="EMBL" id="CP071796">
    <property type="protein sequence ID" value="QTD47210.1"/>
    <property type="molecule type" value="Genomic_DNA"/>
</dbReference>
<dbReference type="GO" id="GO:0046872">
    <property type="term" value="F:metal ion binding"/>
    <property type="evidence" value="ECO:0007669"/>
    <property type="project" value="UniProtKB-KW"/>
</dbReference>
<dbReference type="SUPFAM" id="SSF54593">
    <property type="entry name" value="Glyoxalase/Bleomycin resistance protein/Dihydroxybiphenyl dioxygenase"/>
    <property type="match status" value="1"/>
</dbReference>
<protein>
    <submittedName>
        <fullName evidence="3">FosX/FosE/FosI family fosfomycin resistance hydrolase</fullName>
    </submittedName>
</protein>
<dbReference type="Pfam" id="PF00903">
    <property type="entry name" value="Glyoxalase"/>
    <property type="match status" value="1"/>
</dbReference>
<feature type="domain" description="VOC" evidence="2">
    <location>
        <begin position="3"/>
        <end position="121"/>
    </location>
</feature>
<dbReference type="PROSITE" id="PS51819">
    <property type="entry name" value="VOC"/>
    <property type="match status" value="1"/>
</dbReference>
<dbReference type="InterPro" id="IPR004360">
    <property type="entry name" value="Glyas_Fos-R_dOase_dom"/>
</dbReference>
<evidence type="ECO:0000256" key="1">
    <source>
        <dbReference type="ARBA" id="ARBA00022723"/>
    </source>
</evidence>
<keyword evidence="3" id="KW-0378">Hydrolase</keyword>
<dbReference type="GO" id="GO:0016787">
    <property type="term" value="F:hydrolase activity"/>
    <property type="evidence" value="ECO:0007669"/>
    <property type="project" value="UniProtKB-KW"/>
</dbReference>
<keyword evidence="4" id="KW-1185">Reference proteome</keyword>
<keyword evidence="1" id="KW-0479">Metal-binding</keyword>
<sequence length="146" mass="16585">MQGLSHLTFIVRDLERAARFFCGGLGASEVYDSAARHFSLSHEKFFDLNGLWLVAMQGEPPAERSYRHVAFQVAEDDLPLYEASLRAIGAEVRPPRPRVAGEGQSLYVHDFDNHLFELHTGTLGERLEHYQKKSCSRLMGKREQPI</sequence>
<proteinExistence type="predicted"/>
<dbReference type="InterPro" id="IPR037523">
    <property type="entry name" value="VOC_core"/>
</dbReference>
<dbReference type="Gene3D" id="3.10.180.10">
    <property type="entry name" value="2,3-Dihydroxybiphenyl 1,2-Dioxygenase, domain 1"/>
    <property type="match status" value="1"/>
</dbReference>
<evidence type="ECO:0000313" key="3">
    <source>
        <dbReference type="EMBL" id="QTD47210.1"/>
    </source>
</evidence>
<evidence type="ECO:0000313" key="4">
    <source>
        <dbReference type="Proteomes" id="UP000663903"/>
    </source>
</evidence>
<dbReference type="Proteomes" id="UP000663903">
    <property type="component" value="Chromosome"/>
</dbReference>
<dbReference type="AlphaFoldDB" id="A0A975CJ08"/>
<name>A0A975CJ08_9BURK</name>
<evidence type="ECO:0000259" key="2">
    <source>
        <dbReference type="PROSITE" id="PS51819"/>
    </source>
</evidence>
<dbReference type="PANTHER" id="PTHR36113:SF6">
    <property type="entry name" value="FOSFOMYCIN RESISTANCE PROTEIN FOSX"/>
    <property type="match status" value="1"/>
</dbReference>
<organism evidence="3 4">
    <name type="scientific">Ottowia testudinis</name>
    <dbReference type="NCBI Taxonomy" id="2816950"/>
    <lineage>
        <taxon>Bacteria</taxon>
        <taxon>Pseudomonadati</taxon>
        <taxon>Pseudomonadota</taxon>
        <taxon>Betaproteobacteria</taxon>
        <taxon>Burkholderiales</taxon>
        <taxon>Comamonadaceae</taxon>
        <taxon>Ottowia</taxon>
    </lineage>
</organism>
<dbReference type="KEGG" id="otd:J1M35_00420"/>